<keyword evidence="3" id="KW-1185">Reference proteome</keyword>
<proteinExistence type="predicted"/>
<evidence type="ECO:0000313" key="3">
    <source>
        <dbReference type="Proteomes" id="UP001193734"/>
    </source>
</evidence>
<accession>A0ABX2AWC4</accession>
<evidence type="ECO:0000313" key="2">
    <source>
        <dbReference type="EMBL" id="NPE14243.1"/>
    </source>
</evidence>
<dbReference type="RefSeq" id="WP_172177498.1">
    <property type="nucleotide sequence ID" value="NZ_CASGIA010000018.1"/>
</dbReference>
<comment type="caution">
    <text evidence="2">The sequence shown here is derived from an EMBL/GenBank/DDBJ whole genome shotgun (WGS) entry which is preliminary data.</text>
</comment>
<feature type="transmembrane region" description="Helical" evidence="1">
    <location>
        <begin position="114"/>
        <end position="137"/>
    </location>
</feature>
<organism evidence="2 3">
    <name type="scientific">Xylanibacter rodentium</name>
    <dbReference type="NCBI Taxonomy" id="2736289"/>
    <lineage>
        <taxon>Bacteria</taxon>
        <taxon>Pseudomonadati</taxon>
        <taxon>Bacteroidota</taxon>
        <taxon>Bacteroidia</taxon>
        <taxon>Bacteroidales</taxon>
        <taxon>Prevotellaceae</taxon>
        <taxon>Xylanibacter</taxon>
    </lineage>
</organism>
<evidence type="ECO:0000256" key="1">
    <source>
        <dbReference type="SAM" id="Phobius"/>
    </source>
</evidence>
<keyword evidence="1" id="KW-0812">Transmembrane</keyword>
<sequence>MKKKFNILCVTMFAVIILYIAGGFTYSGVIAYHMIKQAAGMTVTDKEKLKNDIEIFDNTKYTLCTVSMIPYNIFGNKETTIENTLTGEQTQIMPVKSMIFVKGANKTSWATDTAMTATGLIVLVADIFFLCSLIMFIRNVRRHEIFEWKNVKLLRRMGTALIAIFILSVMTEWILCAVASGIFAPKGYLIDWFTPVSENILLLGTGIAAMIMGEVFSCGLQMREEQELTI</sequence>
<dbReference type="InterPro" id="IPR021354">
    <property type="entry name" value="DUF2975"/>
</dbReference>
<protein>
    <submittedName>
        <fullName evidence="2">DUF2975 domain-containing protein</fullName>
    </submittedName>
</protein>
<dbReference type="GeneID" id="82157682"/>
<keyword evidence="1" id="KW-1133">Transmembrane helix</keyword>
<keyword evidence="1" id="KW-0472">Membrane</keyword>
<dbReference type="EMBL" id="JABKKE010000011">
    <property type="protein sequence ID" value="NPE14243.1"/>
    <property type="molecule type" value="Genomic_DNA"/>
</dbReference>
<gene>
    <name evidence="2" type="ORF">HPS55_07865</name>
</gene>
<dbReference type="Pfam" id="PF11188">
    <property type="entry name" value="DUF2975"/>
    <property type="match status" value="1"/>
</dbReference>
<feature type="transmembrane region" description="Helical" evidence="1">
    <location>
        <begin position="7"/>
        <end position="35"/>
    </location>
</feature>
<dbReference type="Proteomes" id="UP001193734">
    <property type="component" value="Unassembled WGS sequence"/>
</dbReference>
<feature type="transmembrane region" description="Helical" evidence="1">
    <location>
        <begin position="200"/>
        <end position="220"/>
    </location>
</feature>
<reference evidence="2 3" key="1">
    <citation type="submission" date="2020-05" db="EMBL/GenBank/DDBJ databases">
        <title>Distinct polysaccharide utilization as determinants for interspecies competition between intestinal Prevotella spp.</title>
        <authorList>
            <person name="Galvez E.J.C."/>
            <person name="Iljazovic A."/>
            <person name="Strowig T."/>
        </authorList>
    </citation>
    <scope>NUCLEOTIDE SEQUENCE [LARGE SCALE GENOMIC DNA]</scope>
    <source>
        <strain evidence="2 3">PROD</strain>
    </source>
</reference>
<name>A0ABX2AWC4_9BACT</name>
<feature type="transmembrane region" description="Helical" evidence="1">
    <location>
        <begin position="158"/>
        <end position="180"/>
    </location>
</feature>